<evidence type="ECO:0000256" key="3">
    <source>
        <dbReference type="ARBA" id="ARBA00010026"/>
    </source>
</evidence>
<keyword evidence="8" id="KW-0472">Membrane</keyword>
<dbReference type="RefSeq" id="XP_064660684.1">
    <property type="nucleotide sequence ID" value="XM_064800733.1"/>
</dbReference>
<dbReference type="Proteomes" id="UP001337655">
    <property type="component" value="Unassembled WGS sequence"/>
</dbReference>
<comment type="similarity">
    <text evidence="3">Belongs to the PIGU family.</text>
</comment>
<comment type="subcellular location">
    <subcellularLocation>
        <location evidence="1">Endoplasmic reticulum membrane</location>
        <topology evidence="1">Multi-pass membrane protein</topology>
    </subcellularLocation>
</comment>
<keyword evidence="10" id="KW-1185">Reference proteome</keyword>
<reference evidence="9 10" key="1">
    <citation type="submission" date="2023-08" db="EMBL/GenBank/DDBJ databases">
        <title>Black Yeasts Isolated from many extreme environments.</title>
        <authorList>
            <person name="Coleine C."/>
            <person name="Stajich J.E."/>
            <person name="Selbmann L."/>
        </authorList>
    </citation>
    <scope>NUCLEOTIDE SEQUENCE [LARGE SCALE GENOMIC DNA]</scope>
    <source>
        <strain evidence="9 10">CCFEE 5935</strain>
    </source>
</reference>
<gene>
    <name evidence="9" type="ORF">LTR77_003476</name>
</gene>
<dbReference type="GO" id="GO:0016255">
    <property type="term" value="P:attachment of GPI anchor to protein"/>
    <property type="evidence" value="ECO:0007669"/>
    <property type="project" value="InterPro"/>
</dbReference>
<evidence type="ECO:0000256" key="4">
    <source>
        <dbReference type="ARBA" id="ARBA00022502"/>
    </source>
</evidence>
<dbReference type="GO" id="GO:0042765">
    <property type="term" value="C:GPI-anchor transamidase complex"/>
    <property type="evidence" value="ECO:0007669"/>
    <property type="project" value="InterPro"/>
</dbReference>
<dbReference type="EMBL" id="JAVRRT010000005">
    <property type="protein sequence ID" value="KAK5171840.1"/>
    <property type="molecule type" value="Genomic_DNA"/>
</dbReference>
<dbReference type="AlphaFoldDB" id="A0AAV9PDS6"/>
<protein>
    <submittedName>
        <fullName evidence="9">Uncharacterized protein</fullName>
    </submittedName>
</protein>
<accession>A0AAV9PDS6</accession>
<dbReference type="Pfam" id="PF06728">
    <property type="entry name" value="PIG-U"/>
    <property type="match status" value="1"/>
</dbReference>
<dbReference type="GeneID" id="89924823"/>
<evidence type="ECO:0000256" key="8">
    <source>
        <dbReference type="ARBA" id="ARBA00023136"/>
    </source>
</evidence>
<comment type="caution">
    <text evidence="9">The sequence shown here is derived from an EMBL/GenBank/DDBJ whole genome shotgun (WGS) entry which is preliminary data.</text>
</comment>
<keyword evidence="4" id="KW-0337">GPI-anchor biosynthesis</keyword>
<name>A0AAV9PDS6_9PEZI</name>
<keyword evidence="6" id="KW-0256">Endoplasmic reticulum</keyword>
<evidence type="ECO:0000256" key="2">
    <source>
        <dbReference type="ARBA" id="ARBA00004687"/>
    </source>
</evidence>
<evidence type="ECO:0000256" key="5">
    <source>
        <dbReference type="ARBA" id="ARBA00022692"/>
    </source>
</evidence>
<dbReference type="InterPro" id="IPR009600">
    <property type="entry name" value="PIG-U"/>
</dbReference>
<comment type="pathway">
    <text evidence="2">Glycolipid biosynthesis; glycosylphosphatidylinositol-anchor biosynthesis.</text>
</comment>
<dbReference type="GO" id="GO:0006506">
    <property type="term" value="P:GPI anchor biosynthetic process"/>
    <property type="evidence" value="ECO:0007669"/>
    <property type="project" value="UniProtKB-KW"/>
</dbReference>
<dbReference type="PANTHER" id="PTHR13121">
    <property type="entry name" value="GPI TRANSAMIDASE COMPONENT PIG-U"/>
    <property type="match status" value="1"/>
</dbReference>
<evidence type="ECO:0000313" key="10">
    <source>
        <dbReference type="Proteomes" id="UP001337655"/>
    </source>
</evidence>
<evidence type="ECO:0000256" key="7">
    <source>
        <dbReference type="ARBA" id="ARBA00022989"/>
    </source>
</evidence>
<evidence type="ECO:0000256" key="1">
    <source>
        <dbReference type="ARBA" id="ARBA00004477"/>
    </source>
</evidence>
<organism evidence="9 10">
    <name type="scientific">Saxophila tyrrhenica</name>
    <dbReference type="NCBI Taxonomy" id="1690608"/>
    <lineage>
        <taxon>Eukaryota</taxon>
        <taxon>Fungi</taxon>
        <taxon>Dikarya</taxon>
        <taxon>Ascomycota</taxon>
        <taxon>Pezizomycotina</taxon>
        <taxon>Dothideomycetes</taxon>
        <taxon>Dothideomycetidae</taxon>
        <taxon>Mycosphaerellales</taxon>
        <taxon>Extremaceae</taxon>
        <taxon>Saxophila</taxon>
    </lineage>
</organism>
<keyword evidence="7" id="KW-1133">Transmembrane helix</keyword>
<dbReference type="PANTHER" id="PTHR13121:SF0">
    <property type="entry name" value="PHOSPHATIDYLINOSITOL GLYCAN ANCHOR BIOSYNTHESIS CLASS U PROTEIN"/>
    <property type="match status" value="1"/>
</dbReference>
<evidence type="ECO:0000256" key="6">
    <source>
        <dbReference type="ARBA" id="ARBA00022824"/>
    </source>
</evidence>
<proteinExistence type="inferred from homology"/>
<sequence length="84" mass="9434">MEAITKVYNDHPKTVLYTSAAALRILLAVTFPGLHELLAGRVEISTPVNSFKRLQEGLFLYERGLDPYDGGIFHQVSKTMKLLE</sequence>
<keyword evidence="5" id="KW-0812">Transmembrane</keyword>
<evidence type="ECO:0000313" key="9">
    <source>
        <dbReference type="EMBL" id="KAK5171840.1"/>
    </source>
</evidence>